<proteinExistence type="predicted"/>
<dbReference type="GO" id="GO:0004725">
    <property type="term" value="F:protein tyrosine phosphatase activity"/>
    <property type="evidence" value="ECO:0007669"/>
    <property type="project" value="InterPro"/>
</dbReference>
<dbReference type="SUPFAM" id="SSF49785">
    <property type="entry name" value="Galactose-binding domain-like"/>
    <property type="match status" value="1"/>
</dbReference>
<accession>K1P8X9</accession>
<reference evidence="4" key="1">
    <citation type="journal article" date="2012" name="Nature">
        <title>The oyster genome reveals stress adaptation and complexity of shell formation.</title>
        <authorList>
            <person name="Zhang G."/>
            <person name="Fang X."/>
            <person name="Guo X."/>
            <person name="Li L."/>
            <person name="Luo R."/>
            <person name="Xu F."/>
            <person name="Yang P."/>
            <person name="Zhang L."/>
            <person name="Wang X."/>
            <person name="Qi H."/>
            <person name="Xiong Z."/>
            <person name="Que H."/>
            <person name="Xie Y."/>
            <person name="Holland P.W."/>
            <person name="Paps J."/>
            <person name="Zhu Y."/>
            <person name="Wu F."/>
            <person name="Chen Y."/>
            <person name="Wang J."/>
            <person name="Peng C."/>
            <person name="Meng J."/>
            <person name="Yang L."/>
            <person name="Liu J."/>
            <person name="Wen B."/>
            <person name="Zhang N."/>
            <person name="Huang Z."/>
            <person name="Zhu Q."/>
            <person name="Feng Y."/>
            <person name="Mount A."/>
            <person name="Hedgecock D."/>
            <person name="Xu Z."/>
            <person name="Liu Y."/>
            <person name="Domazet-Loso T."/>
            <person name="Du Y."/>
            <person name="Sun X."/>
            <person name="Zhang S."/>
            <person name="Liu B."/>
            <person name="Cheng P."/>
            <person name="Jiang X."/>
            <person name="Li J."/>
            <person name="Fan D."/>
            <person name="Wang W."/>
            <person name="Fu W."/>
            <person name="Wang T."/>
            <person name="Wang B."/>
            <person name="Zhang J."/>
            <person name="Peng Z."/>
            <person name="Li Y."/>
            <person name="Li N."/>
            <person name="Wang J."/>
            <person name="Chen M."/>
            <person name="He Y."/>
            <person name="Tan F."/>
            <person name="Song X."/>
            <person name="Zheng Q."/>
            <person name="Huang R."/>
            <person name="Yang H."/>
            <person name="Du X."/>
            <person name="Chen L."/>
            <person name="Yang M."/>
            <person name="Gaffney P.M."/>
            <person name="Wang S."/>
            <person name="Luo L."/>
            <person name="She Z."/>
            <person name="Ming Y."/>
            <person name="Huang W."/>
            <person name="Zhang S."/>
            <person name="Huang B."/>
            <person name="Zhang Y."/>
            <person name="Qu T."/>
            <person name="Ni P."/>
            <person name="Miao G."/>
            <person name="Wang J."/>
            <person name="Wang Q."/>
            <person name="Steinberg C.E."/>
            <person name="Wang H."/>
            <person name="Li N."/>
            <person name="Qian L."/>
            <person name="Zhang G."/>
            <person name="Li Y."/>
            <person name="Yang H."/>
            <person name="Liu X."/>
            <person name="Wang J."/>
            <person name="Yin Y."/>
            <person name="Wang J."/>
        </authorList>
    </citation>
    <scope>NUCLEOTIDE SEQUENCE [LARGE SCALE GENOMIC DNA]</scope>
    <source>
        <strain evidence="4">05x7-T-G4-1.051#20</strain>
    </source>
</reference>
<evidence type="ECO:0000256" key="1">
    <source>
        <dbReference type="ARBA" id="ARBA00022536"/>
    </source>
</evidence>
<dbReference type="Pfam" id="PF00102">
    <property type="entry name" value="Y_phosphatase"/>
    <property type="match status" value="1"/>
</dbReference>
<evidence type="ECO:0000313" key="4">
    <source>
        <dbReference type="EMBL" id="EKC20187.1"/>
    </source>
</evidence>
<dbReference type="AlphaFoldDB" id="K1P8X9"/>
<name>K1P8X9_MAGGI</name>
<dbReference type="InterPro" id="IPR029021">
    <property type="entry name" value="Prot-tyrosine_phosphatase-like"/>
</dbReference>
<feature type="domain" description="Tyrosine specific protein phosphatases" evidence="3">
    <location>
        <begin position="276"/>
        <end position="324"/>
    </location>
</feature>
<dbReference type="InterPro" id="IPR042635">
    <property type="entry name" value="MEGF10/SREC1/2-like"/>
</dbReference>
<dbReference type="Gene3D" id="2.60.120.260">
    <property type="entry name" value="Galactose-binding domain-like"/>
    <property type="match status" value="2"/>
</dbReference>
<dbReference type="SMART" id="SM00404">
    <property type="entry name" value="PTPc_motif"/>
    <property type="match status" value="1"/>
</dbReference>
<dbReference type="InterPro" id="IPR000742">
    <property type="entry name" value="EGF"/>
</dbReference>
<keyword evidence="1" id="KW-0245">EGF-like domain</keyword>
<dbReference type="PROSITE" id="PS50056">
    <property type="entry name" value="TYR_PHOSPHATASE_2"/>
    <property type="match status" value="1"/>
</dbReference>
<dbReference type="HOGENOM" id="CLU_406118_0_0_1"/>
<dbReference type="InParanoid" id="K1P8X9"/>
<dbReference type="InterPro" id="IPR000387">
    <property type="entry name" value="Tyr_Pase_dom"/>
</dbReference>
<dbReference type="InterPro" id="IPR000242">
    <property type="entry name" value="PTP_cat"/>
</dbReference>
<dbReference type="SMART" id="SM00181">
    <property type="entry name" value="EGF"/>
    <property type="match status" value="4"/>
</dbReference>
<organism evidence="4">
    <name type="scientific">Magallana gigas</name>
    <name type="common">Pacific oyster</name>
    <name type="synonym">Crassostrea gigas</name>
    <dbReference type="NCBI Taxonomy" id="29159"/>
    <lineage>
        <taxon>Eukaryota</taxon>
        <taxon>Metazoa</taxon>
        <taxon>Spiralia</taxon>
        <taxon>Lophotrochozoa</taxon>
        <taxon>Mollusca</taxon>
        <taxon>Bivalvia</taxon>
        <taxon>Autobranchia</taxon>
        <taxon>Pteriomorphia</taxon>
        <taxon>Ostreida</taxon>
        <taxon>Ostreoidea</taxon>
        <taxon>Ostreidae</taxon>
        <taxon>Magallana</taxon>
    </lineage>
</organism>
<gene>
    <name evidence="4" type="ORF">CGI_10006698</name>
</gene>
<feature type="domain" description="Tyrosine-protein phosphatase" evidence="2">
    <location>
        <begin position="272"/>
        <end position="333"/>
    </location>
</feature>
<dbReference type="InterPro" id="IPR003595">
    <property type="entry name" value="Tyr_Pase_cat"/>
</dbReference>
<dbReference type="EMBL" id="JH815958">
    <property type="protein sequence ID" value="EKC20187.1"/>
    <property type="molecule type" value="Genomic_DNA"/>
</dbReference>
<dbReference type="PANTHER" id="PTHR24043">
    <property type="entry name" value="SCAVENGER RECEPTOR CLASS F"/>
    <property type="match status" value="1"/>
</dbReference>
<dbReference type="InterPro" id="IPR008979">
    <property type="entry name" value="Galactose-bd-like_sf"/>
</dbReference>
<evidence type="ECO:0000259" key="2">
    <source>
        <dbReference type="PROSITE" id="PS50055"/>
    </source>
</evidence>
<dbReference type="Gene3D" id="2.170.300.10">
    <property type="entry name" value="Tie2 ligand-binding domain superfamily"/>
    <property type="match status" value="2"/>
</dbReference>
<dbReference type="GO" id="GO:0005044">
    <property type="term" value="F:scavenger receptor activity"/>
    <property type="evidence" value="ECO:0007669"/>
    <property type="project" value="InterPro"/>
</dbReference>
<dbReference type="SUPFAM" id="SSF52799">
    <property type="entry name" value="(Phosphotyrosine protein) phosphatases II"/>
    <property type="match status" value="1"/>
</dbReference>
<dbReference type="PROSITE" id="PS50055">
    <property type="entry name" value="TYR_PHOSPHATASE_PTP"/>
    <property type="match status" value="1"/>
</dbReference>
<sequence length="823" mass="91686">MQQYTAGPNHGYIGRFLGFAVYISNTTDKEDGVLCFKDDKFTRYTIPAVITLNCTHHGRYVIYYNNRTPNSKPKPPDYSEYAYNELCEFEVYGCPSDHFGVDCSETCPARCKNSRCHIDTGYCFECEDGYQGLTCEQQCPDGLYGRNCFQTCNKNCFFKTCDKKYGACQAGCVAGWKPPLCNEECGNGTFGTNCSGTCGQCYKGQSCDKKTGACCTGCDSGYEGTYCNKCKISFSFDSAFASHRALEYNNYGVLGDGVSGSNTTDNYVDKSHVTRAGTGRSGIFIALDYLYKTGKLSGRVNVAKYVMSMRKNRMNMVEHYEQYKAIFLALREAFKAEPVFLTSREFLDMVSPMLKKASAISSYIKREFETKSWIPSPSSEKILPPYRVVCNSCEETDLKLSTISIQKDKGKPFNVVVAEPKSDLGSKTQTDTSTLLSLVSFALSRPSNNPIAVFNIDVDSLFGVFCAVFNSIQQITIDDNIDVFTTVRLLMNRRPELCSTEVENIALHKSAWQLYPYNHYELGYSLNASKAVDGLKTNLSYLGIQCTESSNYKDEAMWRVDLGSVLGIHHITIYYRTDNAPWGPTNELVKRFLGFSVFISNTTERKDGVLCFKDNYFTKYTIPSVITLNCTHHGRYVIYYNNRTSSSKPSDYSEYAYNELCEFEVYACQNNMYGADCSEKCGHCRNGEQCHHVNGACPNGCKAGYFSASCKTGCDDGTFGTNCSSTCGHCHKGQPCDKKTGACPKECDPGYEGLYCNKTCARTNYGPNCNLTCSTYCFNQACDSRNGACLTALPRGEHFPCDTGKLSMSSEKNRVQSILPCKL</sequence>
<protein>
    <submittedName>
        <fullName evidence="4">Endothelial cells scavenger receptor</fullName>
    </submittedName>
</protein>
<evidence type="ECO:0000259" key="3">
    <source>
        <dbReference type="PROSITE" id="PS50056"/>
    </source>
</evidence>
<dbReference type="PANTHER" id="PTHR24043:SF8">
    <property type="entry name" value="EGF-LIKE DOMAIN-CONTAINING PROTEIN"/>
    <property type="match status" value="1"/>
</dbReference>
<keyword evidence="4" id="KW-0675">Receptor</keyword>
<dbReference type="Gene3D" id="3.90.190.10">
    <property type="entry name" value="Protein tyrosine phosphatase superfamily"/>
    <property type="match status" value="1"/>
</dbReference>